<gene>
    <name evidence="9" type="ORF">BAU17_09305</name>
</gene>
<name>A0ABQ6YX80_9ENTE</name>
<keyword evidence="6" id="KW-0411">Iron-sulfur</keyword>
<evidence type="ECO:0000256" key="1">
    <source>
        <dbReference type="ARBA" id="ARBA00022485"/>
    </source>
</evidence>
<evidence type="ECO:0000313" key="9">
    <source>
        <dbReference type="EMBL" id="KAF1302441.1"/>
    </source>
</evidence>
<dbReference type="PANTHER" id="PTHR33693:SF1">
    <property type="entry name" value="TYPE-4 URACIL-DNA GLYCOSYLASE"/>
    <property type="match status" value="1"/>
</dbReference>
<proteinExistence type="predicted"/>
<evidence type="ECO:0000256" key="7">
    <source>
        <dbReference type="ARBA" id="ARBA00023204"/>
    </source>
</evidence>
<reference evidence="9 10" key="1">
    <citation type="submission" date="2016-06" db="EMBL/GenBank/DDBJ databases">
        <title>Four novel species of enterococci isolated from chicken manure.</title>
        <authorList>
            <person name="Van Tyne D."/>
        </authorList>
    </citation>
    <scope>NUCLEOTIDE SEQUENCE [LARGE SCALE GENOMIC DNA]</scope>
    <source>
        <strain evidence="9 10">CU12B</strain>
    </source>
</reference>
<dbReference type="InterPro" id="IPR051536">
    <property type="entry name" value="UDG_Type-4/5"/>
</dbReference>
<accession>A0ABQ6YX80</accession>
<evidence type="ECO:0000259" key="8">
    <source>
        <dbReference type="SMART" id="SM00986"/>
    </source>
</evidence>
<dbReference type="Proteomes" id="UP000782705">
    <property type="component" value="Unassembled WGS sequence"/>
</dbReference>
<dbReference type="InterPro" id="IPR036895">
    <property type="entry name" value="Uracil-DNA_glycosylase-like_sf"/>
</dbReference>
<dbReference type="InterPro" id="IPR005122">
    <property type="entry name" value="Uracil-DNA_glycosylase-like"/>
</dbReference>
<dbReference type="SMART" id="SM00986">
    <property type="entry name" value="UDG"/>
    <property type="match status" value="1"/>
</dbReference>
<dbReference type="PANTHER" id="PTHR33693">
    <property type="entry name" value="TYPE-5 URACIL-DNA GLYCOSYLASE"/>
    <property type="match status" value="1"/>
</dbReference>
<keyword evidence="2" id="KW-0479">Metal-binding</keyword>
<organism evidence="9 10">
    <name type="scientific">Candidatus Enterococcus willemsii</name>
    <dbReference type="NCBI Taxonomy" id="1857215"/>
    <lineage>
        <taxon>Bacteria</taxon>
        <taxon>Bacillati</taxon>
        <taxon>Bacillota</taxon>
        <taxon>Bacilli</taxon>
        <taxon>Lactobacillales</taxon>
        <taxon>Enterococcaceae</taxon>
        <taxon>Enterococcus</taxon>
    </lineage>
</organism>
<dbReference type="CDD" id="cd10030">
    <property type="entry name" value="UDG-F4_TTUDGA_SPO1dp_like"/>
    <property type="match status" value="1"/>
</dbReference>
<keyword evidence="5" id="KW-0408">Iron</keyword>
<keyword evidence="10" id="KW-1185">Reference proteome</keyword>
<sequence>MKYPKKLREEVAMRSQNFKLEGFLEGQGPVPCKIMLIGEAPGKTEIERAIPFCGLSGRELEKNLNDIGLFRKDLYITSTIRSRPYHLKQVIDKKTGQRVVKTPNRTPTKKEVLAHAPLLDWEIQHVNPELILALGNISLQRLLGDSFRITDCHGKLFKQPIQQLNQQKDGYEWTKKAYAVIPIFHPAAIFYNRKLVPEIEADWLKIKAILNKF</sequence>
<evidence type="ECO:0000256" key="5">
    <source>
        <dbReference type="ARBA" id="ARBA00023004"/>
    </source>
</evidence>
<dbReference type="Pfam" id="PF03167">
    <property type="entry name" value="UDG"/>
    <property type="match status" value="1"/>
</dbReference>
<evidence type="ECO:0000256" key="4">
    <source>
        <dbReference type="ARBA" id="ARBA00022801"/>
    </source>
</evidence>
<evidence type="ECO:0000256" key="2">
    <source>
        <dbReference type="ARBA" id="ARBA00022723"/>
    </source>
</evidence>
<keyword evidence="4" id="KW-0378">Hydrolase</keyword>
<dbReference type="Gene3D" id="3.40.470.10">
    <property type="entry name" value="Uracil-DNA glycosylase-like domain"/>
    <property type="match status" value="1"/>
</dbReference>
<dbReference type="RefSeq" id="WP_161902840.1">
    <property type="nucleotide sequence ID" value="NZ_MAEL01000052.1"/>
</dbReference>
<evidence type="ECO:0000256" key="6">
    <source>
        <dbReference type="ARBA" id="ARBA00023014"/>
    </source>
</evidence>
<dbReference type="EMBL" id="MAEL01000052">
    <property type="protein sequence ID" value="KAF1302441.1"/>
    <property type="molecule type" value="Genomic_DNA"/>
</dbReference>
<keyword evidence="1" id="KW-0004">4Fe-4S</keyword>
<evidence type="ECO:0000256" key="3">
    <source>
        <dbReference type="ARBA" id="ARBA00022763"/>
    </source>
</evidence>
<protein>
    <submittedName>
        <fullName evidence="9">Uracil-DNA glycosylase</fullName>
    </submittedName>
</protein>
<evidence type="ECO:0000313" key="10">
    <source>
        <dbReference type="Proteomes" id="UP000782705"/>
    </source>
</evidence>
<comment type="caution">
    <text evidence="9">The sequence shown here is derived from an EMBL/GenBank/DDBJ whole genome shotgun (WGS) entry which is preliminary data.</text>
</comment>
<keyword evidence="3" id="KW-0227">DNA damage</keyword>
<dbReference type="SUPFAM" id="SSF52141">
    <property type="entry name" value="Uracil-DNA glycosylase-like"/>
    <property type="match status" value="1"/>
</dbReference>
<keyword evidence="7" id="KW-0234">DNA repair</keyword>
<dbReference type="SMART" id="SM00987">
    <property type="entry name" value="UreE_C"/>
    <property type="match status" value="1"/>
</dbReference>
<feature type="domain" description="Uracil-DNA glycosylase-like" evidence="8">
    <location>
        <begin position="25"/>
        <end position="204"/>
    </location>
</feature>